<name>A0A560FVL0_9PROT</name>
<dbReference type="AlphaFoldDB" id="A0A560FVL0"/>
<comment type="caution">
    <text evidence="1">The sequence shown here is derived from an EMBL/GenBank/DDBJ whole genome shotgun (WGS) entry which is preliminary data.</text>
</comment>
<dbReference type="RefSeq" id="WP_145617815.1">
    <property type="nucleotide sequence ID" value="NZ_VITO01000009.1"/>
</dbReference>
<organism evidence="1 2">
    <name type="scientific">Nitrospirillum amazonense</name>
    <dbReference type="NCBI Taxonomy" id="28077"/>
    <lineage>
        <taxon>Bacteria</taxon>
        <taxon>Pseudomonadati</taxon>
        <taxon>Pseudomonadota</taxon>
        <taxon>Alphaproteobacteria</taxon>
        <taxon>Rhodospirillales</taxon>
        <taxon>Azospirillaceae</taxon>
        <taxon>Nitrospirillum</taxon>
    </lineage>
</organism>
<dbReference type="Proteomes" id="UP000316545">
    <property type="component" value="Unassembled WGS sequence"/>
</dbReference>
<reference evidence="1 2" key="1">
    <citation type="submission" date="2019-06" db="EMBL/GenBank/DDBJ databases">
        <title>Genomic Encyclopedia of Type Strains, Phase IV (KMG-V): Genome sequencing to study the core and pangenomes of soil and plant-associated prokaryotes.</title>
        <authorList>
            <person name="Whitman W."/>
        </authorList>
    </citation>
    <scope>NUCLEOTIDE SEQUENCE [LARGE SCALE GENOMIC DNA]</scope>
    <source>
        <strain evidence="1 2">BR 11865</strain>
    </source>
</reference>
<dbReference type="EMBL" id="VITO01000009">
    <property type="protein sequence ID" value="TWB25619.1"/>
    <property type="molecule type" value="Genomic_DNA"/>
</dbReference>
<evidence type="ECO:0000313" key="2">
    <source>
        <dbReference type="Proteomes" id="UP000316545"/>
    </source>
</evidence>
<accession>A0A560FVL0</accession>
<evidence type="ECO:0000313" key="1">
    <source>
        <dbReference type="EMBL" id="TWB25619.1"/>
    </source>
</evidence>
<gene>
    <name evidence="1" type="ORF">FBZ88_10916</name>
</gene>
<protein>
    <submittedName>
        <fullName evidence="1">Uncharacterized protein</fullName>
    </submittedName>
</protein>
<proteinExistence type="predicted"/>
<keyword evidence="2" id="KW-1185">Reference proteome</keyword>
<sequence length="528" mass="59185">MSDQEIKTINLPVWTEYRKKNGLDPLGMQNISVSLYQNLLPGISNVTLRMRYYGLYAWLCRTYARQIGDTNPDSWKRFIRRAEALYALIAYRHGGEGGVAGIEWAQKIIEPNQSGFIEFAQAAEPGSENYYLKQAWGAYGAAYRSQLFEIGIFDPSNEHELPLPSKETGERLAAAFESNVGELARAFYEIMQRGDVTNDELDELGPLAPSEIALSGEERDLYQEILLGPFDPTNVPARSRRDSILLILKIAALLGRDPNPEEIRWILFAGCDQKGRALYLGSSALEAQRRLWWIYHANDLCHVAYETLLKFALDTLAEYPAGIALSRLIPLCVEKILEAAPVKPENWSEFIGCTIPASNAYAADDDRSEFSLSVAIMKRAGRNDTSVCPPEIAWNAVRLLAILHRRVCDEDRDIATVLARFNPEAFHSLLTETRFLKGHMGEPFEALLARLLEERILQRHLWVALQKLRAGDYTFLIERDEGKLRLRGKDGPVFTNPRLGPAITFLKDIHLVGGQGLTDYGAAAAGVA</sequence>